<evidence type="ECO:0000313" key="3">
    <source>
        <dbReference type="EMBL" id="CAX42868.1"/>
    </source>
</evidence>
<sequence>MTDAFDIDYLFINQLAFTFNKYISLPSSGIPRSSIINTAKQCLNYMKRYEIIHPIAEILVDYLSKEASLESNFSTQWIESTRSLNGLYLEQVKAEIKQTLETSMQSLSSNEAEALFGKIKRAIAITIVQTNYDTGLSLLNNYVAVVDISTQPKTKEQLASNGYIEFLFYQYVLHIFSSIWFPLYYNELHGYNLSQRQFSGTYEIKANIISNFFKTLEQIYFKAINYYHKNELLFGQYDKETHYLWAIKFFNLCLLFKQFKLSEFHDQFIEFFLIEKDPLSFLIGNMKILSSSLLVMFGITTIFLKPFNELTLMKLDKDDALIDLFTEVPESLEFQLYNSIMIPLAKCEFKQVIVQLQNKKFDAELVAQLEYNLPVHFKNASGTNGSSLINYMASIIDYKNFFVILTSSRKVSRLQMIELMGHDTTDDRSATELTNALIGIIVALGLHKYGIYYDAENQMFVNDEMIKDSNADDVAKLQENINELKNELRAESLATKMTGLLLDKYYR</sequence>
<gene>
    <name evidence="2" type="ordered locus">Cd36_83550</name>
    <name evidence="3" type="ORF">CD36_83550</name>
</gene>
<keyword evidence="4" id="KW-1185">Reference proteome</keyword>
<evidence type="ECO:0000313" key="2">
    <source>
        <dbReference type="CGD" id="CAL0000167504"/>
    </source>
</evidence>
<dbReference type="Proteomes" id="UP000002605">
    <property type="component" value="Chromosome 3"/>
</dbReference>
<dbReference type="GeneID" id="8047277"/>
<reference evidence="3 4" key="1">
    <citation type="journal article" date="2009" name="Genome Res.">
        <title>Comparative genomics of the fungal pathogens Candida dubliniensis and Candida albicans.</title>
        <authorList>
            <person name="Jackson A.P."/>
            <person name="Gamble J.A."/>
            <person name="Yeomans T."/>
            <person name="Moran G.P."/>
            <person name="Saunders D."/>
            <person name="Harris D."/>
            <person name="Aslett M."/>
            <person name="Barrell J.F."/>
            <person name="Butler G."/>
            <person name="Citiulo F."/>
            <person name="Coleman D.C."/>
            <person name="de Groot P.W.J."/>
            <person name="Goodwin T.J."/>
            <person name="Quail M.A."/>
            <person name="McQuillan J."/>
            <person name="Munro C.A."/>
            <person name="Pain A."/>
            <person name="Poulter R.T."/>
            <person name="Rajandream M.A."/>
            <person name="Renauld H."/>
            <person name="Spiering M.J."/>
            <person name="Tivey A."/>
            <person name="Gow N.A.R."/>
            <person name="Barrell B."/>
            <person name="Sullivan D.J."/>
            <person name="Berriman M."/>
        </authorList>
    </citation>
    <scope>NUCLEOTIDE SEQUENCE [LARGE SCALE GENOMIC DNA]</scope>
    <source>
        <strain evidence="4">CD36 / ATCC MYA-646 / CBS 7987 / NCPF 3949 / NRRL Y-17841</strain>
    </source>
</reference>
<dbReference type="OrthoDB" id="4093016at2759"/>
<dbReference type="RefSeq" id="XP_002419278.1">
    <property type="nucleotide sequence ID" value="XM_002419233.1"/>
</dbReference>
<dbReference type="AlphaFoldDB" id="B9WDW1"/>
<dbReference type="VEuPathDB" id="FungiDB:CD36_83550"/>
<dbReference type="EMBL" id="FM992690">
    <property type="protein sequence ID" value="CAX42868.1"/>
    <property type="molecule type" value="Genomic_DNA"/>
</dbReference>
<dbReference type="HOGENOM" id="CLU_526878_0_0_1"/>
<evidence type="ECO:0000313" key="4">
    <source>
        <dbReference type="Proteomes" id="UP000002605"/>
    </source>
</evidence>
<dbReference type="CGD" id="CAL0000167504">
    <property type="gene designation" value="Cd36_83550"/>
</dbReference>
<dbReference type="KEGG" id="cdu:CD36_83550"/>
<dbReference type="eggNOG" id="ENOG502RPXV">
    <property type="taxonomic scope" value="Eukaryota"/>
</dbReference>
<name>B9WDW1_CANDC</name>
<keyword evidence="1" id="KW-0175">Coiled coil</keyword>
<protein>
    <submittedName>
        <fullName evidence="3">Uncharacterized protein</fullName>
    </submittedName>
</protein>
<accession>B9WDW1</accession>
<proteinExistence type="predicted"/>
<evidence type="ECO:0000256" key="1">
    <source>
        <dbReference type="SAM" id="Coils"/>
    </source>
</evidence>
<organism evidence="3 4">
    <name type="scientific">Candida dubliniensis (strain CD36 / ATCC MYA-646 / CBS 7987 / NCPF 3949 / NRRL Y-17841)</name>
    <name type="common">Yeast</name>
    <dbReference type="NCBI Taxonomy" id="573826"/>
    <lineage>
        <taxon>Eukaryota</taxon>
        <taxon>Fungi</taxon>
        <taxon>Dikarya</taxon>
        <taxon>Ascomycota</taxon>
        <taxon>Saccharomycotina</taxon>
        <taxon>Pichiomycetes</taxon>
        <taxon>Debaryomycetaceae</taxon>
        <taxon>Candida/Lodderomyces clade</taxon>
        <taxon>Candida</taxon>
    </lineage>
</organism>
<feature type="coiled-coil region" evidence="1">
    <location>
        <begin position="467"/>
        <end position="494"/>
    </location>
</feature>